<keyword evidence="2" id="KW-1185">Reference proteome</keyword>
<dbReference type="AlphaFoldDB" id="A0A4R3IWX7"/>
<gene>
    <name evidence="1" type="ORF">EDD52_13118</name>
</gene>
<dbReference type="Proteomes" id="UP000295696">
    <property type="component" value="Unassembled WGS sequence"/>
</dbReference>
<dbReference type="EMBL" id="SLZU01000031">
    <property type="protein sequence ID" value="TCS55266.1"/>
    <property type="molecule type" value="Genomic_DNA"/>
</dbReference>
<comment type="caution">
    <text evidence="1">The sequence shown here is derived from an EMBL/GenBank/DDBJ whole genome shotgun (WGS) entry which is preliminary data.</text>
</comment>
<accession>A0A4R3IWX7</accession>
<proteinExistence type="predicted"/>
<evidence type="ECO:0000313" key="1">
    <source>
        <dbReference type="EMBL" id="TCS55266.1"/>
    </source>
</evidence>
<protein>
    <submittedName>
        <fullName evidence="1">Uncharacterized protein</fullName>
    </submittedName>
</protein>
<sequence>MLLGPDATGYSANTVSRLKAQWAEEYDNWRKTDLGRDEWVYIWVVDLSRDCAGPLTKFRVAKENTVRIKTDGGKSP</sequence>
<name>A0A4R3IWX7_9RHOB</name>
<evidence type="ECO:0000313" key="2">
    <source>
        <dbReference type="Proteomes" id="UP000295696"/>
    </source>
</evidence>
<reference evidence="1 2" key="1">
    <citation type="submission" date="2019-03" db="EMBL/GenBank/DDBJ databases">
        <title>Genomic Encyclopedia of Type Strains, Phase IV (KMG-IV): sequencing the most valuable type-strain genomes for metagenomic binning, comparative biology and taxonomic classification.</title>
        <authorList>
            <person name="Goeker M."/>
        </authorList>
    </citation>
    <scope>NUCLEOTIDE SEQUENCE [LARGE SCALE GENOMIC DNA]</scope>
    <source>
        <strain evidence="1 2">DSM 104836</strain>
    </source>
</reference>
<organism evidence="1 2">
    <name type="scientific">Primorskyibacter sedentarius</name>
    <dbReference type="NCBI Taxonomy" id="745311"/>
    <lineage>
        <taxon>Bacteria</taxon>
        <taxon>Pseudomonadati</taxon>
        <taxon>Pseudomonadota</taxon>
        <taxon>Alphaproteobacteria</taxon>
        <taxon>Rhodobacterales</taxon>
        <taxon>Roseobacteraceae</taxon>
        <taxon>Primorskyibacter</taxon>
    </lineage>
</organism>